<proteinExistence type="predicted"/>
<sequence>MTPSPPPELKHHAYKSYEEDNDYIHLHYPAPLLQPSVFPEPQIPLARQRGRSIRNTRRISARTIITMLKYLFGGSSSKKNDTANTTGGNDEDDFEVIDKEEASAAHASGWSLEADKHLCVLWFFTPHSLSTISSLLNYTLSSANKPPTRFTTKKIKERLQLLQSKTYDRAFIYHQTEKLVKEDNYSAEIAELNNRFGKAMATMRAVAEREEFDVQQRGEMGLRRRWNAAQRKKLIGKKFRGLERVAKGVRPVVLGDDYDSDVSVDGKA</sequence>
<dbReference type="AlphaFoldDB" id="A0A9P4NRC8"/>
<evidence type="ECO:0000313" key="2">
    <source>
        <dbReference type="Proteomes" id="UP000800235"/>
    </source>
</evidence>
<gene>
    <name evidence="1" type="ORF">EJ08DRAFT_697553</name>
</gene>
<protein>
    <submittedName>
        <fullName evidence="1">Uncharacterized protein</fullName>
    </submittedName>
</protein>
<organism evidence="1 2">
    <name type="scientific">Tothia fuscella</name>
    <dbReference type="NCBI Taxonomy" id="1048955"/>
    <lineage>
        <taxon>Eukaryota</taxon>
        <taxon>Fungi</taxon>
        <taxon>Dikarya</taxon>
        <taxon>Ascomycota</taxon>
        <taxon>Pezizomycotina</taxon>
        <taxon>Dothideomycetes</taxon>
        <taxon>Pleosporomycetidae</taxon>
        <taxon>Venturiales</taxon>
        <taxon>Cylindrosympodiaceae</taxon>
        <taxon>Tothia</taxon>
    </lineage>
</organism>
<evidence type="ECO:0000313" key="1">
    <source>
        <dbReference type="EMBL" id="KAF2430262.1"/>
    </source>
</evidence>
<keyword evidence="2" id="KW-1185">Reference proteome</keyword>
<name>A0A9P4NRC8_9PEZI</name>
<dbReference type="OrthoDB" id="10404804at2759"/>
<comment type="caution">
    <text evidence="1">The sequence shown here is derived from an EMBL/GenBank/DDBJ whole genome shotgun (WGS) entry which is preliminary data.</text>
</comment>
<dbReference type="Proteomes" id="UP000800235">
    <property type="component" value="Unassembled WGS sequence"/>
</dbReference>
<reference evidence="1" key="1">
    <citation type="journal article" date="2020" name="Stud. Mycol.">
        <title>101 Dothideomycetes genomes: a test case for predicting lifestyles and emergence of pathogens.</title>
        <authorList>
            <person name="Haridas S."/>
            <person name="Albert R."/>
            <person name="Binder M."/>
            <person name="Bloem J."/>
            <person name="Labutti K."/>
            <person name="Salamov A."/>
            <person name="Andreopoulos B."/>
            <person name="Baker S."/>
            <person name="Barry K."/>
            <person name="Bills G."/>
            <person name="Bluhm B."/>
            <person name="Cannon C."/>
            <person name="Castanera R."/>
            <person name="Culley D."/>
            <person name="Daum C."/>
            <person name="Ezra D."/>
            <person name="Gonzalez J."/>
            <person name="Henrissat B."/>
            <person name="Kuo A."/>
            <person name="Liang C."/>
            <person name="Lipzen A."/>
            <person name="Lutzoni F."/>
            <person name="Magnuson J."/>
            <person name="Mondo S."/>
            <person name="Nolan M."/>
            <person name="Ohm R."/>
            <person name="Pangilinan J."/>
            <person name="Park H.-J."/>
            <person name="Ramirez L."/>
            <person name="Alfaro M."/>
            <person name="Sun H."/>
            <person name="Tritt A."/>
            <person name="Yoshinaga Y."/>
            <person name="Zwiers L.-H."/>
            <person name="Turgeon B."/>
            <person name="Goodwin S."/>
            <person name="Spatafora J."/>
            <person name="Crous P."/>
            <person name="Grigoriev I."/>
        </authorList>
    </citation>
    <scope>NUCLEOTIDE SEQUENCE</scope>
    <source>
        <strain evidence="1">CBS 130266</strain>
    </source>
</reference>
<dbReference type="EMBL" id="MU007040">
    <property type="protein sequence ID" value="KAF2430262.1"/>
    <property type="molecule type" value="Genomic_DNA"/>
</dbReference>
<accession>A0A9P4NRC8</accession>